<evidence type="ECO:0000313" key="4">
    <source>
        <dbReference type="Proteomes" id="UP001172083"/>
    </source>
</evidence>
<protein>
    <submittedName>
        <fullName evidence="3">YciI family protein</fullName>
    </submittedName>
</protein>
<comment type="caution">
    <text evidence="3">The sequence shown here is derived from an EMBL/GenBank/DDBJ whole genome shotgun (WGS) entry which is preliminary data.</text>
</comment>
<dbReference type="Gene3D" id="3.30.70.1060">
    <property type="entry name" value="Dimeric alpha+beta barrel"/>
    <property type="match status" value="1"/>
</dbReference>
<evidence type="ECO:0000259" key="2">
    <source>
        <dbReference type="Pfam" id="PF03795"/>
    </source>
</evidence>
<dbReference type="EMBL" id="JAUJEB010000008">
    <property type="protein sequence ID" value="MDN5216350.1"/>
    <property type="molecule type" value="Genomic_DNA"/>
</dbReference>
<organism evidence="3 4">
    <name type="scientific">Agaribacillus aureus</name>
    <dbReference type="NCBI Taxonomy" id="3051825"/>
    <lineage>
        <taxon>Bacteria</taxon>
        <taxon>Pseudomonadati</taxon>
        <taxon>Bacteroidota</taxon>
        <taxon>Cytophagia</taxon>
        <taxon>Cytophagales</taxon>
        <taxon>Splendidivirgaceae</taxon>
        <taxon>Agaribacillus</taxon>
    </lineage>
</organism>
<dbReference type="Pfam" id="PF03795">
    <property type="entry name" value="YCII"/>
    <property type="match status" value="1"/>
</dbReference>
<proteinExistence type="inferred from homology"/>
<feature type="domain" description="YCII-related" evidence="2">
    <location>
        <begin position="11"/>
        <end position="98"/>
    </location>
</feature>
<keyword evidence="4" id="KW-1185">Reference proteome</keyword>
<evidence type="ECO:0000313" key="3">
    <source>
        <dbReference type="EMBL" id="MDN5216350.1"/>
    </source>
</evidence>
<sequence length="109" mass="12287">MEDFMLLIEGDGSNKSPEKMQKQLQEYMAWMEKWKAQGKYTAGSPFKTEGNYLTKGNPVRSEGDFLDPAKTIGGYIHIKAEDLSKATEIAQECPLMDGCGIFVRPFLKM</sequence>
<accession>A0ABT8LHY2</accession>
<gene>
    <name evidence="3" type="ORF">QQ020_30055</name>
</gene>
<dbReference type="SUPFAM" id="SSF54909">
    <property type="entry name" value="Dimeric alpha+beta barrel"/>
    <property type="match status" value="1"/>
</dbReference>
<dbReference type="InterPro" id="IPR011008">
    <property type="entry name" value="Dimeric_a/b-barrel"/>
</dbReference>
<dbReference type="InterPro" id="IPR005545">
    <property type="entry name" value="YCII"/>
</dbReference>
<name>A0ABT8LHY2_9BACT</name>
<comment type="similarity">
    <text evidence="1">Belongs to the YciI family.</text>
</comment>
<reference evidence="3" key="1">
    <citation type="submission" date="2023-06" db="EMBL/GenBank/DDBJ databases">
        <title>Genomic of Agaribacillus aureum.</title>
        <authorList>
            <person name="Wang G."/>
        </authorList>
    </citation>
    <scope>NUCLEOTIDE SEQUENCE</scope>
    <source>
        <strain evidence="3">BMA12</strain>
    </source>
</reference>
<dbReference type="Proteomes" id="UP001172083">
    <property type="component" value="Unassembled WGS sequence"/>
</dbReference>
<evidence type="ECO:0000256" key="1">
    <source>
        <dbReference type="ARBA" id="ARBA00007689"/>
    </source>
</evidence>
<dbReference type="RefSeq" id="WP_346761688.1">
    <property type="nucleotide sequence ID" value="NZ_JAUJEB010000008.1"/>
</dbReference>